<keyword evidence="1" id="KW-0812">Transmembrane</keyword>
<proteinExistence type="predicted"/>
<feature type="transmembrane region" description="Helical" evidence="1">
    <location>
        <begin position="251"/>
        <end position="271"/>
    </location>
</feature>
<reference evidence="3" key="1">
    <citation type="submission" date="2020-10" db="EMBL/GenBank/DDBJ databases">
        <authorList>
            <person name="Gilroy R."/>
        </authorList>
    </citation>
    <scope>NUCLEOTIDE SEQUENCE</scope>
    <source>
        <strain evidence="3">ChiW25-3613</strain>
    </source>
</reference>
<feature type="transmembrane region" description="Helical" evidence="1">
    <location>
        <begin position="12"/>
        <end position="35"/>
    </location>
</feature>
<dbReference type="SUPFAM" id="SSF82866">
    <property type="entry name" value="Multidrug efflux transporter AcrB transmembrane domain"/>
    <property type="match status" value="1"/>
</dbReference>
<feature type="transmembrane region" description="Helical" evidence="1">
    <location>
        <begin position="195"/>
        <end position="217"/>
    </location>
</feature>
<organism evidence="3 4">
    <name type="scientific">Candidatus Coproplasma stercoripullorum</name>
    <dbReference type="NCBI Taxonomy" id="2840751"/>
    <lineage>
        <taxon>Bacteria</taxon>
        <taxon>Bacillati</taxon>
        <taxon>Bacillota</taxon>
        <taxon>Clostridia</taxon>
        <taxon>Eubacteriales</taxon>
        <taxon>Candidatus Coproplasma</taxon>
    </lineage>
</organism>
<evidence type="ECO:0000259" key="2">
    <source>
        <dbReference type="Pfam" id="PF02355"/>
    </source>
</evidence>
<gene>
    <name evidence="3" type="ORF">IAB90_02415</name>
</gene>
<evidence type="ECO:0000313" key="4">
    <source>
        <dbReference type="Proteomes" id="UP000824179"/>
    </source>
</evidence>
<evidence type="ECO:0000256" key="1">
    <source>
        <dbReference type="SAM" id="Phobius"/>
    </source>
</evidence>
<keyword evidence="1" id="KW-0472">Membrane</keyword>
<feature type="transmembrane region" description="Helical" evidence="1">
    <location>
        <begin position="169"/>
        <end position="189"/>
    </location>
</feature>
<feature type="transmembrane region" description="Helical" evidence="1">
    <location>
        <begin position="142"/>
        <end position="162"/>
    </location>
</feature>
<protein>
    <recommendedName>
        <fullName evidence="2">Protein export membrane protein SecD/SecF C-terminal domain-containing protein</fullName>
    </recommendedName>
</protein>
<dbReference type="EMBL" id="DVHB01000046">
    <property type="protein sequence ID" value="HIR39213.1"/>
    <property type="molecule type" value="Genomic_DNA"/>
</dbReference>
<dbReference type="Proteomes" id="UP000824179">
    <property type="component" value="Unassembled WGS sequence"/>
</dbReference>
<evidence type="ECO:0000313" key="3">
    <source>
        <dbReference type="EMBL" id="HIR39213.1"/>
    </source>
</evidence>
<keyword evidence="1" id="KW-1133">Transmembrane helix</keyword>
<dbReference type="InterPro" id="IPR048634">
    <property type="entry name" value="SecD_SecF_C"/>
</dbReference>
<dbReference type="Gene3D" id="1.20.1640.10">
    <property type="entry name" value="Multidrug efflux transporter AcrB transmembrane domain"/>
    <property type="match status" value="1"/>
</dbReference>
<dbReference type="AlphaFoldDB" id="A0A9D1DAY9"/>
<sequence length="332" mass="35634">MNKFSVSSKMHLFIIISAIFVAIGLAVGLVCQFIGGGFFGSGAGFASYKAVTVEYSMPTTAEEVQEICEDAFSANGVDYYSVQTAENSGGDEVEYRFVVSTDTEALKSAAESINSRVGIESDLLGFASYSEYNGEFGGTVDMMYAGIAVAAAVVFQFIYFAIRYKFTMAIAAFVADLHNLLIFYALLAITRVQVSVSVVALSVLVVLLTMICCGILFGKMRKSFRQDSYKAMSSFEQVDAALREGFKPVTLINVILASAFVLVLIFSLFAGAGIYGLFMPCACGIIAAAACQYGSLFFMPAVYSRLKLRADNRAAKKASKYSGAKKAAKVAE</sequence>
<accession>A0A9D1DAY9</accession>
<dbReference type="Pfam" id="PF02355">
    <property type="entry name" value="SecD_SecF_C"/>
    <property type="match status" value="1"/>
</dbReference>
<reference evidence="3" key="2">
    <citation type="journal article" date="2021" name="PeerJ">
        <title>Extensive microbial diversity within the chicken gut microbiome revealed by metagenomics and culture.</title>
        <authorList>
            <person name="Gilroy R."/>
            <person name="Ravi A."/>
            <person name="Getino M."/>
            <person name="Pursley I."/>
            <person name="Horton D.L."/>
            <person name="Alikhan N.F."/>
            <person name="Baker D."/>
            <person name="Gharbi K."/>
            <person name="Hall N."/>
            <person name="Watson M."/>
            <person name="Adriaenssens E.M."/>
            <person name="Foster-Nyarko E."/>
            <person name="Jarju S."/>
            <person name="Secka A."/>
            <person name="Antonio M."/>
            <person name="Oren A."/>
            <person name="Chaudhuri R.R."/>
            <person name="La Ragione R."/>
            <person name="Hildebrand F."/>
            <person name="Pallen M.J."/>
        </authorList>
    </citation>
    <scope>NUCLEOTIDE SEQUENCE</scope>
    <source>
        <strain evidence="3">ChiW25-3613</strain>
    </source>
</reference>
<comment type="caution">
    <text evidence="3">The sequence shown here is derived from an EMBL/GenBank/DDBJ whole genome shotgun (WGS) entry which is preliminary data.</text>
</comment>
<feature type="domain" description="Protein export membrane protein SecD/SecF C-terminal" evidence="2">
    <location>
        <begin position="145"/>
        <end position="302"/>
    </location>
</feature>
<name>A0A9D1DAY9_9FIRM</name>
<feature type="transmembrane region" description="Helical" evidence="1">
    <location>
        <begin position="277"/>
        <end position="303"/>
    </location>
</feature>